<dbReference type="AlphaFoldDB" id="A0A4W2F0Y4"/>
<name>A0A4W2F0Y4_BOBOX</name>
<dbReference type="PANTHER" id="PTHR12232:SF1">
    <property type="entry name" value="SH3 DOMAIN-BINDING GLUTAMIC ACID-RICH PROTEIN"/>
    <property type="match status" value="1"/>
</dbReference>
<organism evidence="4 5">
    <name type="scientific">Bos indicus x Bos taurus</name>
    <name type="common">Hybrid cattle</name>
    <dbReference type="NCBI Taxonomy" id="30522"/>
    <lineage>
        <taxon>Eukaryota</taxon>
        <taxon>Metazoa</taxon>
        <taxon>Chordata</taxon>
        <taxon>Craniata</taxon>
        <taxon>Vertebrata</taxon>
        <taxon>Euteleostomi</taxon>
        <taxon>Mammalia</taxon>
        <taxon>Eutheria</taxon>
        <taxon>Laurasiatheria</taxon>
        <taxon>Artiodactyla</taxon>
        <taxon>Ruminantia</taxon>
        <taxon>Pecora</taxon>
        <taxon>Bovidae</taxon>
        <taxon>Bovinae</taxon>
        <taxon>Bos</taxon>
    </lineage>
</organism>
<dbReference type="CDD" id="cd03030">
    <property type="entry name" value="GRX_SH3BGR"/>
    <property type="match status" value="1"/>
</dbReference>
<dbReference type="GO" id="GO:0005737">
    <property type="term" value="C:cytoplasm"/>
    <property type="evidence" value="ECO:0007669"/>
    <property type="project" value="TreeGrafter"/>
</dbReference>
<dbReference type="InterPro" id="IPR036249">
    <property type="entry name" value="Thioredoxin-like_sf"/>
</dbReference>
<reference evidence="4" key="2">
    <citation type="submission" date="2025-08" db="UniProtKB">
        <authorList>
            <consortium name="Ensembl"/>
        </authorList>
    </citation>
    <scope>IDENTIFICATION</scope>
</reference>
<dbReference type="GO" id="GO:0017124">
    <property type="term" value="F:SH3 domain binding"/>
    <property type="evidence" value="ECO:0007669"/>
    <property type="project" value="UniProtKB-KW"/>
</dbReference>
<dbReference type="Pfam" id="PF04908">
    <property type="entry name" value="SH3BGR"/>
    <property type="match status" value="1"/>
</dbReference>
<dbReference type="SUPFAM" id="SSF52833">
    <property type="entry name" value="Thioredoxin-like"/>
    <property type="match status" value="1"/>
</dbReference>
<reference evidence="4" key="3">
    <citation type="submission" date="2025-09" db="UniProtKB">
        <authorList>
            <consortium name="Ensembl"/>
        </authorList>
    </citation>
    <scope>IDENTIFICATION</scope>
</reference>
<feature type="region of interest" description="Disordered" evidence="3">
    <location>
        <begin position="101"/>
        <end position="122"/>
    </location>
</feature>
<evidence type="ECO:0000313" key="4">
    <source>
        <dbReference type="Ensembl" id="ENSBIXP00000043023.1"/>
    </source>
</evidence>
<dbReference type="InterPro" id="IPR051033">
    <property type="entry name" value="SH3BGR"/>
</dbReference>
<proteinExistence type="inferred from homology"/>
<keyword evidence="2" id="KW-0729">SH3-binding</keyword>
<dbReference type="InterPro" id="IPR006993">
    <property type="entry name" value="Glut_rich_SH3-bd"/>
</dbReference>
<dbReference type="Proteomes" id="UP000314981">
    <property type="component" value="Chromosome 1"/>
</dbReference>
<evidence type="ECO:0000256" key="2">
    <source>
        <dbReference type="ARBA" id="ARBA00023036"/>
    </source>
</evidence>
<evidence type="ECO:0000256" key="3">
    <source>
        <dbReference type="SAM" id="MobiDB-lite"/>
    </source>
</evidence>
<dbReference type="GO" id="GO:0005634">
    <property type="term" value="C:nucleus"/>
    <property type="evidence" value="ECO:0007669"/>
    <property type="project" value="UniProtKB-ARBA"/>
</dbReference>
<dbReference type="FunFam" id="3.40.30.10:FF:000065">
    <property type="entry name" value="SH3 domain-binding glutamic acid-rich-like protein"/>
    <property type="match status" value="1"/>
</dbReference>
<dbReference type="STRING" id="30522.A0A4W2F0Y4"/>
<protein>
    <submittedName>
        <fullName evidence="4">SH3 domain binding glutamate rich protein</fullName>
    </submittedName>
</protein>
<dbReference type="Gene3D" id="3.40.30.10">
    <property type="entry name" value="Glutaredoxin"/>
    <property type="match status" value="1"/>
</dbReference>
<dbReference type="Ensembl" id="ENSBIXT00000041348.1">
    <property type="protein sequence ID" value="ENSBIXP00000043023.1"/>
    <property type="gene ID" value="ENSBIXG00000027072.1"/>
</dbReference>
<keyword evidence="5" id="KW-1185">Reference proteome</keyword>
<evidence type="ECO:0000256" key="1">
    <source>
        <dbReference type="ARBA" id="ARBA00007764"/>
    </source>
</evidence>
<evidence type="ECO:0000313" key="5">
    <source>
        <dbReference type="Proteomes" id="UP000314981"/>
    </source>
</evidence>
<dbReference type="PANTHER" id="PTHR12232">
    <property type="entry name" value="SH3 DOMAIN-BINDING GLUTAMIC ACID-RICH-LIKE PROTEIN"/>
    <property type="match status" value="1"/>
</dbReference>
<reference evidence="4 5" key="1">
    <citation type="submission" date="2018-11" db="EMBL/GenBank/DDBJ databases">
        <title>Haplotype-resolved cattle genomes.</title>
        <authorList>
            <person name="Low W.Y."/>
            <person name="Tearle R."/>
            <person name="Bickhart D.M."/>
            <person name="Rosen B.D."/>
            <person name="Koren S."/>
            <person name="Rhie A."/>
            <person name="Hiendleder S."/>
            <person name="Phillippy A.M."/>
            <person name="Smith T.P.L."/>
            <person name="Williams J.L."/>
        </authorList>
    </citation>
    <scope>NUCLEOTIDE SEQUENCE [LARGE SCALE GENOMIC DNA]</scope>
</reference>
<accession>A0A4W2F0Y4</accession>
<sequence length="227" mass="25471">MVIKVFVATSSGSIAIRKKQQEVVGFLEANKIDFKEFDIAGDEDNRKWMRENVPGEKKPQNGIPLPPQIFNEEQYCGDFDSFFSAKEENIIYSFLGLAPPPGSKVTKSPEEASSLPDGEVAGEAQSTTEVRVGVLNHLLGNLFYIECLLDSSFSVSVCLSTSSIHPFIYPSIHPSIYHIYLSIYPSIHHTYLATHPTIYPSIHHIYHFSMYLSIIHHSSLSSIFFNL</sequence>
<comment type="similarity">
    <text evidence="1">Belongs to the SH3BGR family.</text>
</comment>